<evidence type="ECO:0000313" key="1">
    <source>
        <dbReference type="EMBL" id="SCF42932.1"/>
    </source>
</evidence>
<proteinExistence type="predicted"/>
<dbReference type="RefSeq" id="WP_074476939.1">
    <property type="nucleotide sequence ID" value="NZ_FMCT01000012.1"/>
</dbReference>
<keyword evidence="2" id="KW-1185">Reference proteome</keyword>
<gene>
    <name evidence="1" type="ORF">GA0070563_112158</name>
</gene>
<dbReference type="EMBL" id="FMCT01000012">
    <property type="protein sequence ID" value="SCF42932.1"/>
    <property type="molecule type" value="Genomic_DNA"/>
</dbReference>
<dbReference type="AlphaFoldDB" id="A0A1C5ACD6"/>
<reference evidence="2" key="1">
    <citation type="submission" date="2016-06" db="EMBL/GenBank/DDBJ databases">
        <authorList>
            <person name="Varghese N."/>
            <person name="Submissions Spin"/>
        </authorList>
    </citation>
    <scope>NUCLEOTIDE SEQUENCE [LARGE SCALE GENOMIC DNA]</scope>
    <source>
        <strain evidence="2">DSM 43168</strain>
    </source>
</reference>
<organism evidence="1 2">
    <name type="scientific">Micromonospora carbonacea</name>
    <dbReference type="NCBI Taxonomy" id="47853"/>
    <lineage>
        <taxon>Bacteria</taxon>
        <taxon>Bacillati</taxon>
        <taxon>Actinomycetota</taxon>
        <taxon>Actinomycetes</taxon>
        <taxon>Micromonosporales</taxon>
        <taxon>Micromonosporaceae</taxon>
        <taxon>Micromonospora</taxon>
    </lineage>
</organism>
<name>A0A1C5ACD6_9ACTN</name>
<sequence length="166" mass="17882">MSAIPDQPDGIDPHTTDLPDLARAAERIGEYIRANGDGLYDLIGRAPLYARDLEALRQAAEQLVALSTPPATDPDLYLIWSHHHDMWWGPAGSGYRSHHTDAGRYTLADTKQWLGRSCDCCEVPEVVVPVPAPSESGSTSVQQLIAEATKARIAAGDVNRAAAVAQ</sequence>
<protein>
    <submittedName>
        <fullName evidence="1">Uncharacterized protein</fullName>
    </submittedName>
</protein>
<dbReference type="Proteomes" id="UP000183585">
    <property type="component" value="Unassembled WGS sequence"/>
</dbReference>
<evidence type="ECO:0000313" key="2">
    <source>
        <dbReference type="Proteomes" id="UP000183585"/>
    </source>
</evidence>
<accession>A0A1C5ACD6</accession>